<evidence type="ECO:0000256" key="3">
    <source>
        <dbReference type="ARBA" id="ARBA00023163"/>
    </source>
</evidence>
<dbReference type="PROSITE" id="PS50048">
    <property type="entry name" value="ZN2_CY6_FUNGAL_2"/>
    <property type="match status" value="1"/>
</dbReference>
<gene>
    <name evidence="6" type="ORF">M440DRAFT_3763</name>
</gene>
<dbReference type="SUPFAM" id="SSF57701">
    <property type="entry name" value="Zn2/Cys6 DNA-binding domain"/>
    <property type="match status" value="2"/>
</dbReference>
<evidence type="ECO:0000256" key="1">
    <source>
        <dbReference type="ARBA" id="ARBA00023015"/>
    </source>
</evidence>
<organism evidence="6 7">
    <name type="scientific">Trichoderma longibrachiatum ATCC 18648</name>
    <dbReference type="NCBI Taxonomy" id="983965"/>
    <lineage>
        <taxon>Eukaryota</taxon>
        <taxon>Fungi</taxon>
        <taxon>Dikarya</taxon>
        <taxon>Ascomycota</taxon>
        <taxon>Pezizomycotina</taxon>
        <taxon>Sordariomycetes</taxon>
        <taxon>Hypocreomycetidae</taxon>
        <taxon>Hypocreales</taxon>
        <taxon>Hypocreaceae</taxon>
        <taxon>Trichoderma</taxon>
    </lineage>
</organism>
<sequence>MGSDSRPVCHRCAQIKQACDGSVPCARCLRLSLPCRPRDSGGAAGQQAGDLPKARIRRVQTGCLMCKRRKKKCDETKPRCGDCRRLCLDCTWPPERSKDKLAAAASVFASPAAAAAATTTATATATAVTATVAVPGSVVPMPVPVPAPVPIPAAAAVMTASMPVESVVAGRVIHEIPIQEEA</sequence>
<keyword evidence="2" id="KW-0238">DNA-binding</keyword>
<dbReference type="Pfam" id="PF00172">
    <property type="entry name" value="Zn_clus"/>
    <property type="match status" value="2"/>
</dbReference>
<keyword evidence="3" id="KW-0804">Transcription</keyword>
<accession>A0A2T4C7Q7</accession>
<evidence type="ECO:0000313" key="6">
    <source>
        <dbReference type="EMBL" id="PTB77601.1"/>
    </source>
</evidence>
<dbReference type="InterPro" id="IPR001138">
    <property type="entry name" value="Zn2Cys6_DnaBD"/>
</dbReference>
<dbReference type="PANTHER" id="PTHR31069:SF32">
    <property type="entry name" value="ARGININE METABOLISM REGULATION PROTEIN II"/>
    <property type="match status" value="1"/>
</dbReference>
<evidence type="ECO:0000256" key="4">
    <source>
        <dbReference type="ARBA" id="ARBA00023242"/>
    </source>
</evidence>
<dbReference type="SMART" id="SM00066">
    <property type="entry name" value="GAL4"/>
    <property type="match status" value="2"/>
</dbReference>
<evidence type="ECO:0000259" key="5">
    <source>
        <dbReference type="PROSITE" id="PS50048"/>
    </source>
</evidence>
<keyword evidence="7" id="KW-1185">Reference proteome</keyword>
<keyword evidence="1" id="KW-0805">Transcription regulation</keyword>
<name>A0A2T4C7Q7_TRILO</name>
<protein>
    <recommendedName>
        <fullName evidence="5">Zn(2)-C6 fungal-type domain-containing protein</fullName>
    </recommendedName>
</protein>
<dbReference type="Proteomes" id="UP000240760">
    <property type="component" value="Unassembled WGS sequence"/>
</dbReference>
<dbReference type="PANTHER" id="PTHR31069">
    <property type="entry name" value="OLEATE-ACTIVATED TRANSCRIPTION FACTOR 1-RELATED"/>
    <property type="match status" value="1"/>
</dbReference>
<dbReference type="GO" id="GO:0003677">
    <property type="term" value="F:DNA binding"/>
    <property type="evidence" value="ECO:0007669"/>
    <property type="project" value="UniProtKB-KW"/>
</dbReference>
<dbReference type="CDD" id="cd00067">
    <property type="entry name" value="GAL4"/>
    <property type="match status" value="1"/>
</dbReference>
<dbReference type="GO" id="GO:0000981">
    <property type="term" value="F:DNA-binding transcription factor activity, RNA polymerase II-specific"/>
    <property type="evidence" value="ECO:0007669"/>
    <property type="project" value="InterPro"/>
</dbReference>
<evidence type="ECO:0000313" key="7">
    <source>
        <dbReference type="Proteomes" id="UP000240760"/>
    </source>
</evidence>
<dbReference type="AlphaFoldDB" id="A0A2T4C7Q7"/>
<keyword evidence="4" id="KW-0539">Nucleus</keyword>
<proteinExistence type="predicted"/>
<dbReference type="GO" id="GO:0008270">
    <property type="term" value="F:zinc ion binding"/>
    <property type="evidence" value="ECO:0007669"/>
    <property type="project" value="InterPro"/>
</dbReference>
<dbReference type="Gene3D" id="4.10.240.10">
    <property type="entry name" value="Zn(2)-C6 fungal-type DNA-binding domain"/>
    <property type="match status" value="1"/>
</dbReference>
<feature type="domain" description="Zn(2)-C6 fungal-type" evidence="5">
    <location>
        <begin position="62"/>
        <end position="92"/>
    </location>
</feature>
<reference evidence="6 7" key="1">
    <citation type="submission" date="2016-07" db="EMBL/GenBank/DDBJ databases">
        <title>Multiple horizontal gene transfer events from other fungi enriched the ability of initially mycotrophic Trichoderma (Ascomycota) to feed on dead plant biomass.</title>
        <authorList>
            <consortium name="DOE Joint Genome Institute"/>
            <person name="Aerts A."/>
            <person name="Atanasova L."/>
            <person name="Chenthamara K."/>
            <person name="Zhang J."/>
            <person name="Grujic M."/>
            <person name="Henrissat B."/>
            <person name="Kuo A."/>
            <person name="Salamov A."/>
            <person name="Lipzen A."/>
            <person name="Labutti K."/>
            <person name="Barry K."/>
            <person name="Miao Y."/>
            <person name="Rahimi M.J."/>
            <person name="Shen Q."/>
            <person name="Grigoriev I.V."/>
            <person name="Kubicek C.P."/>
            <person name="Druzhinina I.S."/>
        </authorList>
    </citation>
    <scope>NUCLEOTIDE SEQUENCE [LARGE SCALE GENOMIC DNA]</scope>
    <source>
        <strain evidence="6 7">ATCC 18648</strain>
    </source>
</reference>
<dbReference type="PROSITE" id="PS00463">
    <property type="entry name" value="ZN2_CY6_FUNGAL_1"/>
    <property type="match status" value="1"/>
</dbReference>
<dbReference type="EMBL" id="KZ679130">
    <property type="protein sequence ID" value="PTB77601.1"/>
    <property type="molecule type" value="Genomic_DNA"/>
</dbReference>
<dbReference type="STRING" id="983965.A0A2T4C7Q7"/>
<evidence type="ECO:0000256" key="2">
    <source>
        <dbReference type="ARBA" id="ARBA00023125"/>
    </source>
</evidence>
<dbReference type="InterPro" id="IPR050675">
    <property type="entry name" value="OAF3"/>
</dbReference>
<dbReference type="InterPro" id="IPR036864">
    <property type="entry name" value="Zn2-C6_fun-type_DNA-bd_sf"/>
</dbReference>
<feature type="non-terminal residue" evidence="6">
    <location>
        <position position="182"/>
    </location>
</feature>